<keyword evidence="3" id="KW-1185">Reference proteome</keyword>
<comment type="caution">
    <text evidence="2">The sequence shown here is derived from an EMBL/GenBank/DDBJ whole genome shotgun (WGS) entry which is preliminary data.</text>
</comment>
<protein>
    <submittedName>
        <fullName evidence="2">Uncharacterized protein</fullName>
    </submittedName>
</protein>
<gene>
    <name evidence="2" type="ORF">Bca52824_033078</name>
</gene>
<dbReference type="OrthoDB" id="1114264at2759"/>
<evidence type="ECO:0000313" key="2">
    <source>
        <dbReference type="EMBL" id="KAG2304427.1"/>
    </source>
</evidence>
<feature type="compositionally biased region" description="Acidic residues" evidence="1">
    <location>
        <begin position="68"/>
        <end position="98"/>
    </location>
</feature>
<proteinExistence type="predicted"/>
<dbReference type="EMBL" id="JAAMPC010000007">
    <property type="protein sequence ID" value="KAG2304427.1"/>
    <property type="molecule type" value="Genomic_DNA"/>
</dbReference>
<accession>A0A8X7V6Y1</accession>
<feature type="compositionally biased region" description="Basic residues" evidence="1">
    <location>
        <begin position="37"/>
        <end position="65"/>
    </location>
</feature>
<name>A0A8X7V6Y1_BRACI</name>
<feature type="region of interest" description="Disordered" evidence="1">
    <location>
        <begin position="1"/>
        <end position="98"/>
    </location>
</feature>
<evidence type="ECO:0000313" key="3">
    <source>
        <dbReference type="Proteomes" id="UP000886595"/>
    </source>
</evidence>
<feature type="compositionally biased region" description="Gly residues" evidence="1">
    <location>
        <begin position="1"/>
        <end position="10"/>
    </location>
</feature>
<evidence type="ECO:0000256" key="1">
    <source>
        <dbReference type="SAM" id="MobiDB-lite"/>
    </source>
</evidence>
<reference evidence="2 3" key="1">
    <citation type="submission" date="2020-02" db="EMBL/GenBank/DDBJ databases">
        <authorList>
            <person name="Ma Q."/>
            <person name="Huang Y."/>
            <person name="Song X."/>
            <person name="Pei D."/>
        </authorList>
    </citation>
    <scope>NUCLEOTIDE SEQUENCE [LARGE SCALE GENOMIC DNA]</scope>
    <source>
        <strain evidence="2">Sxm20200214</strain>
        <tissue evidence="2">Leaf</tissue>
    </source>
</reference>
<dbReference type="AlphaFoldDB" id="A0A8X7V6Y1"/>
<dbReference type="Proteomes" id="UP000886595">
    <property type="component" value="Unassembled WGS sequence"/>
</dbReference>
<organism evidence="2 3">
    <name type="scientific">Brassica carinata</name>
    <name type="common">Ethiopian mustard</name>
    <name type="synonym">Abyssinian cabbage</name>
    <dbReference type="NCBI Taxonomy" id="52824"/>
    <lineage>
        <taxon>Eukaryota</taxon>
        <taxon>Viridiplantae</taxon>
        <taxon>Streptophyta</taxon>
        <taxon>Embryophyta</taxon>
        <taxon>Tracheophyta</taxon>
        <taxon>Spermatophyta</taxon>
        <taxon>Magnoliopsida</taxon>
        <taxon>eudicotyledons</taxon>
        <taxon>Gunneridae</taxon>
        <taxon>Pentapetalae</taxon>
        <taxon>rosids</taxon>
        <taxon>malvids</taxon>
        <taxon>Brassicales</taxon>
        <taxon>Brassicaceae</taxon>
        <taxon>Brassiceae</taxon>
        <taxon>Brassica</taxon>
    </lineage>
</organism>
<sequence length="98" mass="10842">MAKTRGGGQVGSRLSRHNQGLDVEDPTPEVATPTKMKVIKKRTAKRVASPKRNVTKGRRGRKKKVAAQDDEVEDVTPHDDEVEDVTLPQDEEVEDVTP</sequence>